<feature type="binding site" evidence="8">
    <location>
        <begin position="311"/>
        <end position="312"/>
    </location>
    <ligand>
        <name>FMN</name>
        <dbReference type="ChEBI" id="CHEBI:58210"/>
    </ligand>
</feature>
<evidence type="ECO:0000256" key="6">
    <source>
        <dbReference type="ARBA" id="ARBA00029327"/>
    </source>
</evidence>
<feature type="binding site" evidence="8">
    <location>
        <begin position="78"/>
        <end position="80"/>
    </location>
    <ligand>
        <name>FMN</name>
        <dbReference type="ChEBI" id="CHEBI:58210"/>
    </ligand>
</feature>
<evidence type="ECO:0000313" key="11">
    <source>
        <dbReference type="EMBL" id="KAB0798468.1"/>
    </source>
</evidence>
<evidence type="ECO:0000256" key="3">
    <source>
        <dbReference type="ARBA" id="ARBA00023002"/>
    </source>
</evidence>
<keyword evidence="8" id="KW-0288">FMN</keyword>
<dbReference type="GO" id="GO:0003973">
    <property type="term" value="F:(S)-2-hydroxy-acid oxidase activity"/>
    <property type="evidence" value="ECO:0007669"/>
    <property type="project" value="UniProtKB-EC"/>
</dbReference>
<keyword evidence="12" id="KW-1185">Reference proteome</keyword>
<dbReference type="Pfam" id="PF01070">
    <property type="entry name" value="FMN_dh"/>
    <property type="match status" value="1"/>
</dbReference>
<proteinExistence type="inferred from homology"/>
<feature type="binding site" evidence="8">
    <location>
        <position position="166"/>
    </location>
    <ligand>
        <name>glyoxylate</name>
        <dbReference type="ChEBI" id="CHEBI:36655"/>
    </ligand>
</feature>
<feature type="binding site" evidence="8">
    <location>
        <position position="255"/>
    </location>
    <ligand>
        <name>FMN</name>
        <dbReference type="ChEBI" id="CHEBI:58210"/>
    </ligand>
</feature>
<feature type="binding site" evidence="8">
    <location>
        <position position="233"/>
    </location>
    <ligand>
        <name>FMN</name>
        <dbReference type="ChEBI" id="CHEBI:58210"/>
    </ligand>
</feature>
<name>A0A1Y1L1W2_PHOPY</name>
<comment type="similarity">
    <text evidence="4">Belongs to the FMN-dependent alpha-hydroxy acid dehydrogenase family.</text>
</comment>
<accession>A0A1Y1L1W2</accession>
<dbReference type="Gene3D" id="3.20.20.70">
    <property type="entry name" value="Aldolase class I"/>
    <property type="match status" value="1"/>
</dbReference>
<feature type="binding site" evidence="8">
    <location>
        <position position="25"/>
    </location>
    <ligand>
        <name>glyoxylate</name>
        <dbReference type="ChEBI" id="CHEBI:36655"/>
    </ligand>
</feature>
<dbReference type="Proteomes" id="UP000327044">
    <property type="component" value="Unassembled WGS sequence"/>
</dbReference>
<dbReference type="EMBL" id="GEZM01068791">
    <property type="protein sequence ID" value="JAV66768.1"/>
    <property type="molecule type" value="Transcribed_RNA"/>
</dbReference>
<evidence type="ECO:0000313" key="10">
    <source>
        <dbReference type="EMBL" id="JAV66768.1"/>
    </source>
</evidence>
<dbReference type="FunFam" id="3.20.20.70:FF:000056">
    <property type="entry name" value="hydroxyacid oxidase 2"/>
    <property type="match status" value="1"/>
</dbReference>
<evidence type="ECO:0000256" key="1">
    <source>
        <dbReference type="ARBA" id="ARBA00001917"/>
    </source>
</evidence>
<dbReference type="InParanoid" id="A0A1Y1L1W2"/>
<reference evidence="10" key="1">
    <citation type="journal article" date="2016" name="Sci. Rep.">
        <title>Molecular characterization of firefly nuptial gifts: a multi-omics approach sheds light on postcopulatory sexual selection.</title>
        <authorList>
            <person name="Al-Wathiqui N."/>
            <person name="Fallon T.R."/>
            <person name="South A."/>
            <person name="Weng J.K."/>
            <person name="Lewis S.M."/>
        </authorList>
    </citation>
    <scope>NUCLEOTIDE SEQUENCE</scope>
</reference>
<comment type="catalytic activity">
    <reaction evidence="5">
        <text>a (2S)-2-hydroxycarboxylate + O2 = a 2-oxocarboxylate + H2O2</text>
        <dbReference type="Rhea" id="RHEA:16789"/>
        <dbReference type="ChEBI" id="CHEBI:15379"/>
        <dbReference type="ChEBI" id="CHEBI:16240"/>
        <dbReference type="ChEBI" id="CHEBI:35179"/>
        <dbReference type="ChEBI" id="CHEBI:58123"/>
        <dbReference type="EC" id="1.1.3.15"/>
    </reaction>
    <physiologicalReaction direction="left-to-right" evidence="5">
        <dbReference type="Rhea" id="RHEA:16790"/>
    </physiologicalReaction>
</comment>
<keyword evidence="3" id="KW-0560">Oxidoreductase</keyword>
<protein>
    <recommendedName>
        <fullName evidence="2">(S)-2-hydroxy-acid oxidase</fullName>
        <ecNumber evidence="2">1.1.3.15</ecNumber>
    </recommendedName>
</protein>
<dbReference type="FunCoup" id="A0A1Y1L1W2">
    <property type="interactions" value="356"/>
</dbReference>
<dbReference type="InterPro" id="IPR008259">
    <property type="entry name" value="FMN_hydac_DH_AS"/>
</dbReference>
<dbReference type="InterPro" id="IPR000262">
    <property type="entry name" value="FMN-dep_DH"/>
</dbReference>
<feature type="binding site" evidence="8">
    <location>
        <position position="257"/>
    </location>
    <ligand>
        <name>glyoxylate</name>
        <dbReference type="ChEBI" id="CHEBI:36655"/>
    </ligand>
</feature>
<dbReference type="PIRSF" id="PIRSF000138">
    <property type="entry name" value="Al-hdrx_acd_dh"/>
    <property type="match status" value="1"/>
</dbReference>
<comment type="catalytic activity">
    <reaction evidence="6">
        <text>2-hydroxyoctanoate + O2 = 2-oxooctanoate + H2O2</text>
        <dbReference type="Rhea" id="RHEA:67940"/>
        <dbReference type="ChEBI" id="CHEBI:15379"/>
        <dbReference type="ChEBI" id="CHEBI:16240"/>
        <dbReference type="ChEBI" id="CHEBI:133514"/>
        <dbReference type="ChEBI" id="CHEBI:176689"/>
    </reaction>
    <physiologicalReaction direction="left-to-right" evidence="6">
        <dbReference type="Rhea" id="RHEA:67941"/>
    </physiologicalReaction>
</comment>
<keyword evidence="8" id="KW-0285">Flavoprotein</keyword>
<feature type="active site" description="Proton acceptor" evidence="7">
    <location>
        <position position="257"/>
    </location>
</feature>
<evidence type="ECO:0000313" key="12">
    <source>
        <dbReference type="Proteomes" id="UP000327044"/>
    </source>
</evidence>
<evidence type="ECO:0000256" key="8">
    <source>
        <dbReference type="PIRSR" id="PIRSR000138-2"/>
    </source>
</evidence>
<dbReference type="PROSITE" id="PS00557">
    <property type="entry name" value="FMN_HYDROXY_ACID_DH_1"/>
    <property type="match status" value="1"/>
</dbReference>
<dbReference type="SUPFAM" id="SSF51395">
    <property type="entry name" value="FMN-linked oxidoreductases"/>
    <property type="match status" value="1"/>
</dbReference>
<organism evidence="10">
    <name type="scientific">Photinus pyralis</name>
    <name type="common">Common eastern firefly</name>
    <name type="synonym">Lampyris pyralis</name>
    <dbReference type="NCBI Taxonomy" id="7054"/>
    <lineage>
        <taxon>Eukaryota</taxon>
        <taxon>Metazoa</taxon>
        <taxon>Ecdysozoa</taxon>
        <taxon>Arthropoda</taxon>
        <taxon>Hexapoda</taxon>
        <taxon>Insecta</taxon>
        <taxon>Pterygota</taxon>
        <taxon>Neoptera</taxon>
        <taxon>Endopterygota</taxon>
        <taxon>Coleoptera</taxon>
        <taxon>Polyphaga</taxon>
        <taxon>Elateriformia</taxon>
        <taxon>Elateroidea</taxon>
        <taxon>Lampyridae</taxon>
        <taxon>Lampyrinae</taxon>
        <taxon>Photinus</taxon>
    </lineage>
</organism>
<evidence type="ECO:0000256" key="5">
    <source>
        <dbReference type="ARBA" id="ARBA00029325"/>
    </source>
</evidence>
<dbReference type="EMBL" id="VVIM01000006">
    <property type="protein sequence ID" value="KAB0798468.1"/>
    <property type="molecule type" value="Genomic_DNA"/>
</dbReference>
<comment type="cofactor">
    <cofactor evidence="1">
        <name>FMN</name>
        <dbReference type="ChEBI" id="CHEBI:58210"/>
    </cofactor>
</comment>
<reference evidence="11 12" key="2">
    <citation type="journal article" date="2018" name="Elife">
        <title>Firefly genomes illuminate parallel origins of bioluminescence in beetles.</title>
        <authorList>
            <person name="Fallon T.R."/>
            <person name="Lower S.E."/>
            <person name="Chang C.H."/>
            <person name="Bessho-Uehara M."/>
            <person name="Martin G.J."/>
            <person name="Bewick A.J."/>
            <person name="Behringer M."/>
            <person name="Debat H.J."/>
            <person name="Wong I."/>
            <person name="Day J.C."/>
            <person name="Suvorov A."/>
            <person name="Silva C.J."/>
            <person name="Stanger-Hall K.F."/>
            <person name="Hall D.W."/>
            <person name="Schmitz R.J."/>
            <person name="Nelson D.R."/>
            <person name="Lewis S.M."/>
            <person name="Shigenobu S."/>
            <person name="Bybee S.M."/>
            <person name="Larracuente A.M."/>
            <person name="Oba Y."/>
            <person name="Weng J.K."/>
        </authorList>
    </citation>
    <scope>NUCLEOTIDE SEQUENCE [LARGE SCALE GENOMIC DNA]</scope>
    <source>
        <strain evidence="11">1611_PpyrPB1</strain>
        <tissue evidence="11">Whole body</tissue>
    </source>
</reference>
<dbReference type="PROSITE" id="PS51349">
    <property type="entry name" value="FMN_HYDROXY_ACID_DH_2"/>
    <property type="match status" value="1"/>
</dbReference>
<feature type="binding site" evidence="8">
    <location>
        <position position="131"/>
    </location>
    <ligand>
        <name>glyoxylate</name>
        <dbReference type="ChEBI" id="CHEBI:36655"/>
    </ligand>
</feature>
<reference evidence="11" key="3">
    <citation type="submission" date="2019-08" db="EMBL/GenBank/DDBJ databases">
        <authorList>
            <consortium name="Photinus pyralis genome working group"/>
            <person name="Fallon T.R."/>
            <person name="Sander Lower S.E."/>
            <person name="Weng J.-K."/>
        </authorList>
    </citation>
    <scope>NUCLEOTIDE SEQUENCE</scope>
    <source>
        <strain evidence="11">1611_PpyrPB1</strain>
        <tissue evidence="11">Whole body</tissue>
    </source>
</reference>
<dbReference type="CDD" id="cd02809">
    <property type="entry name" value="alpha_hydroxyacid_oxid_FMN"/>
    <property type="match status" value="1"/>
</dbReference>
<feature type="binding site" evidence="8">
    <location>
        <position position="157"/>
    </location>
    <ligand>
        <name>FMN</name>
        <dbReference type="ChEBI" id="CHEBI:58210"/>
    </ligand>
</feature>
<gene>
    <name evidence="11" type="ORF">PPYR_09461</name>
</gene>
<dbReference type="PANTHER" id="PTHR10578">
    <property type="entry name" value="S -2-HYDROXY-ACID OXIDASE-RELATED"/>
    <property type="match status" value="1"/>
</dbReference>
<evidence type="ECO:0000259" key="9">
    <source>
        <dbReference type="PROSITE" id="PS51349"/>
    </source>
</evidence>
<dbReference type="InterPro" id="IPR013785">
    <property type="entry name" value="Aldolase_TIM"/>
</dbReference>
<dbReference type="PANTHER" id="PTHR10578:SF149">
    <property type="entry name" value="2-HYDROXYACID OXIDASE 2"/>
    <property type="match status" value="1"/>
</dbReference>
<dbReference type="AlphaFoldDB" id="A0A1Y1L1W2"/>
<feature type="binding site" evidence="8">
    <location>
        <position position="107"/>
    </location>
    <ligand>
        <name>FMN</name>
        <dbReference type="ChEBI" id="CHEBI:58210"/>
    </ligand>
</feature>
<dbReference type="GO" id="GO:0001561">
    <property type="term" value="P:fatty acid alpha-oxidation"/>
    <property type="evidence" value="ECO:0007669"/>
    <property type="project" value="TreeGrafter"/>
</dbReference>
<dbReference type="EC" id="1.1.3.15" evidence="2"/>
<evidence type="ECO:0000256" key="2">
    <source>
        <dbReference type="ARBA" id="ARBA00013087"/>
    </source>
</evidence>
<feature type="binding site" evidence="8">
    <location>
        <position position="260"/>
    </location>
    <ligand>
        <name>glyoxylate</name>
        <dbReference type="ChEBI" id="CHEBI:36655"/>
    </ligand>
</feature>
<dbReference type="InterPro" id="IPR012133">
    <property type="entry name" value="Alpha-hydoxy_acid_DH_FMN"/>
</dbReference>
<evidence type="ECO:0000256" key="7">
    <source>
        <dbReference type="PIRSR" id="PIRSR000138-1"/>
    </source>
</evidence>
<dbReference type="GO" id="GO:0010181">
    <property type="term" value="F:FMN binding"/>
    <property type="evidence" value="ECO:0007669"/>
    <property type="project" value="InterPro"/>
</dbReference>
<sequence length="366" mass="39864">MHTPVCVQDFETHAFQVLAKGPLDYYKSGAGDQLTLENNRKAFSKLRIRPRCFRDVSTRNLSTTVMGTTVCVPFGIAPTAMQKLAHPDGEIASVRAAEKMGTIFILSTISTTSLEDVAAAAPNAHKWYQLYIYKDREITANLVKRAEAAGFKAIVLTVDSPRFGIRRDDIRNNFKIPPHLTLANFVGDKATNVSRAQSGSGIANYVISLFDPALVWEDIAWLRQLTTLPIVVKGILTAEDAQKAVKMGVSGIMVSNHGGRQVDGVPASIEALPEVVKAVGDQVEVYMDGGIRQGVDVFKALALGAKMVFVGRPNLWGLAYNGEEGATKVLDTLKFELDNVMSLSGCTSIKEVTSDLVVHKSYYSRL</sequence>
<evidence type="ECO:0000256" key="4">
    <source>
        <dbReference type="ARBA" id="ARBA00024042"/>
    </source>
</evidence>
<feature type="binding site" evidence="8">
    <location>
        <position position="129"/>
    </location>
    <ligand>
        <name>FMN</name>
        <dbReference type="ChEBI" id="CHEBI:58210"/>
    </ligand>
</feature>
<feature type="binding site" evidence="8">
    <location>
        <begin position="288"/>
        <end position="292"/>
    </location>
    <ligand>
        <name>FMN</name>
        <dbReference type="ChEBI" id="CHEBI:58210"/>
    </ligand>
</feature>
<dbReference type="GO" id="GO:0005782">
    <property type="term" value="C:peroxisomal matrix"/>
    <property type="evidence" value="ECO:0007669"/>
    <property type="project" value="TreeGrafter"/>
</dbReference>
<dbReference type="OrthoDB" id="25826at2759"/>
<dbReference type="InterPro" id="IPR037396">
    <property type="entry name" value="FMN_HAD"/>
</dbReference>
<feature type="domain" description="FMN hydroxy acid dehydrogenase" evidence="9">
    <location>
        <begin position="1"/>
        <end position="362"/>
    </location>
</feature>